<dbReference type="RefSeq" id="XP_003036211.1">
    <property type="nucleotide sequence ID" value="XM_003036165.1"/>
</dbReference>
<dbReference type="EMBL" id="GL377303">
    <property type="protein sequence ID" value="EFJ01309.1"/>
    <property type="molecule type" value="Genomic_DNA"/>
</dbReference>
<proteinExistence type="predicted"/>
<feature type="non-terminal residue" evidence="1">
    <location>
        <position position="121"/>
    </location>
</feature>
<sequence length="121" mass="12751">MKHDETQVGTHADRYTAKEPALEIASINAVCIGSVAQHPDSQELTPVSLMISDADAGPCTTSNAFVAGPHAPSDLDRYLVPLSCELCVRDAEGRRIIPLSISLIADVPQLSQIGGDLKGSN</sequence>
<organism evidence="2">
    <name type="scientific">Schizophyllum commune (strain H4-8 / FGSC 9210)</name>
    <name type="common">Split gill fungus</name>
    <dbReference type="NCBI Taxonomy" id="578458"/>
    <lineage>
        <taxon>Eukaryota</taxon>
        <taxon>Fungi</taxon>
        <taxon>Dikarya</taxon>
        <taxon>Basidiomycota</taxon>
        <taxon>Agaricomycotina</taxon>
        <taxon>Agaricomycetes</taxon>
        <taxon>Agaricomycetidae</taxon>
        <taxon>Agaricales</taxon>
        <taxon>Schizophyllaceae</taxon>
        <taxon>Schizophyllum</taxon>
    </lineage>
</organism>
<dbReference type="KEGG" id="scm:SCHCO_02604809"/>
<evidence type="ECO:0000313" key="2">
    <source>
        <dbReference type="Proteomes" id="UP000007431"/>
    </source>
</evidence>
<gene>
    <name evidence="1" type="ORF">SCHCODRAFT_106070</name>
</gene>
<keyword evidence="2" id="KW-1185">Reference proteome</keyword>
<dbReference type="GeneID" id="9594664"/>
<evidence type="ECO:0000313" key="1">
    <source>
        <dbReference type="EMBL" id="EFJ01309.1"/>
    </source>
</evidence>
<dbReference type="VEuPathDB" id="FungiDB:SCHCODRAFT_02604809"/>
<dbReference type="AlphaFoldDB" id="D8PTF3"/>
<dbReference type="Proteomes" id="UP000007431">
    <property type="component" value="Unassembled WGS sequence"/>
</dbReference>
<name>D8PTF3_SCHCM</name>
<dbReference type="HOGENOM" id="CLU_2039408_0_0_1"/>
<dbReference type="InParanoid" id="D8PTF3"/>
<protein>
    <submittedName>
        <fullName evidence="1">Uncharacterized protein</fullName>
    </submittedName>
</protein>
<accession>D8PTF3</accession>
<reference evidence="1 2" key="1">
    <citation type="journal article" date="2010" name="Nat. Biotechnol.">
        <title>Genome sequence of the model mushroom Schizophyllum commune.</title>
        <authorList>
            <person name="Ohm R.A."/>
            <person name="de Jong J.F."/>
            <person name="Lugones L.G."/>
            <person name="Aerts A."/>
            <person name="Kothe E."/>
            <person name="Stajich J.E."/>
            <person name="de Vries R.P."/>
            <person name="Record E."/>
            <person name="Levasseur A."/>
            <person name="Baker S.E."/>
            <person name="Bartholomew K.A."/>
            <person name="Coutinho P.M."/>
            <person name="Erdmann S."/>
            <person name="Fowler T.J."/>
            <person name="Gathman A.C."/>
            <person name="Lombard V."/>
            <person name="Henrissat B."/>
            <person name="Knabe N."/>
            <person name="Kuees U."/>
            <person name="Lilly W.W."/>
            <person name="Lindquist E."/>
            <person name="Lucas S."/>
            <person name="Magnuson J.K."/>
            <person name="Piumi F."/>
            <person name="Raudaskoski M."/>
            <person name="Salamov A."/>
            <person name="Schmutz J."/>
            <person name="Schwarze F.W.M.R."/>
            <person name="vanKuyk P.A."/>
            <person name="Horton J.S."/>
            <person name="Grigoriev I.V."/>
            <person name="Woesten H.A.B."/>
        </authorList>
    </citation>
    <scope>NUCLEOTIDE SEQUENCE [LARGE SCALE GENOMIC DNA]</scope>
    <source>
        <strain evidence="2">H4-8 / FGSC 9210</strain>
    </source>
</reference>